<accession>A0AA86UIB2</accession>
<keyword evidence="1" id="KW-0812">Transmembrane</keyword>
<reference evidence="2" key="1">
    <citation type="submission" date="2023-06" db="EMBL/GenBank/DDBJ databases">
        <authorList>
            <person name="Kurt Z."/>
        </authorList>
    </citation>
    <scope>NUCLEOTIDE SEQUENCE</scope>
</reference>
<name>A0AA86UIB2_9EUKA</name>
<feature type="transmembrane region" description="Helical" evidence="1">
    <location>
        <begin position="20"/>
        <end position="39"/>
    </location>
</feature>
<protein>
    <submittedName>
        <fullName evidence="3">Hypothetical_protein</fullName>
    </submittedName>
</protein>
<evidence type="ECO:0000313" key="4">
    <source>
        <dbReference type="Proteomes" id="UP001642409"/>
    </source>
</evidence>
<gene>
    <name evidence="3" type="ORF">HINF_LOCUS30749</name>
    <name evidence="2" type="ORF">HINF_LOCUS44579</name>
</gene>
<keyword evidence="1" id="KW-0472">Membrane</keyword>
<sequence length="102" mass="11334">MAPTNFYYFPGSNYFCHQSSNILLLTILIANYLNFIYGVEKLAKMLKGSGFINKCIQIVCNKAPFSAVFAVNGRFTAEVTACKKKNSCNCSRNSAVFKKPAE</sequence>
<dbReference type="AlphaFoldDB" id="A0AA86UIB2"/>
<evidence type="ECO:0000313" key="3">
    <source>
        <dbReference type="EMBL" id="CAL6026235.1"/>
    </source>
</evidence>
<keyword evidence="4" id="KW-1185">Reference proteome</keyword>
<keyword evidence="1" id="KW-1133">Transmembrane helix</keyword>
<comment type="caution">
    <text evidence="2">The sequence shown here is derived from an EMBL/GenBank/DDBJ whole genome shotgun (WGS) entry which is preliminary data.</text>
</comment>
<proteinExistence type="predicted"/>
<organism evidence="2">
    <name type="scientific">Hexamita inflata</name>
    <dbReference type="NCBI Taxonomy" id="28002"/>
    <lineage>
        <taxon>Eukaryota</taxon>
        <taxon>Metamonada</taxon>
        <taxon>Diplomonadida</taxon>
        <taxon>Hexamitidae</taxon>
        <taxon>Hexamitinae</taxon>
        <taxon>Hexamita</taxon>
    </lineage>
</organism>
<dbReference type="Proteomes" id="UP001642409">
    <property type="component" value="Unassembled WGS sequence"/>
</dbReference>
<evidence type="ECO:0000313" key="2">
    <source>
        <dbReference type="EMBL" id="CAI9956934.1"/>
    </source>
</evidence>
<evidence type="ECO:0000256" key="1">
    <source>
        <dbReference type="SAM" id="Phobius"/>
    </source>
</evidence>
<dbReference type="EMBL" id="CATOUU010000880">
    <property type="protein sequence ID" value="CAI9956934.1"/>
    <property type="molecule type" value="Genomic_DNA"/>
</dbReference>
<dbReference type="EMBL" id="CAXDID020000101">
    <property type="protein sequence ID" value="CAL6026235.1"/>
    <property type="molecule type" value="Genomic_DNA"/>
</dbReference>
<reference evidence="3 4" key="2">
    <citation type="submission" date="2024-07" db="EMBL/GenBank/DDBJ databases">
        <authorList>
            <person name="Akdeniz Z."/>
        </authorList>
    </citation>
    <scope>NUCLEOTIDE SEQUENCE [LARGE SCALE GENOMIC DNA]</scope>
</reference>